<dbReference type="SUPFAM" id="SSF57829">
    <property type="entry name" value="Zn-binding ribosomal proteins"/>
    <property type="match status" value="1"/>
</dbReference>
<reference evidence="6" key="1">
    <citation type="journal article" date="2014" name="BMC Evol. Biol.">
        <title>Chloroplast phylogenomic analysis resolves deep-level relationships within the green algal class Trebouxiophyceae.</title>
        <authorList>
            <person name="Lemieux C."/>
            <person name="Otis C."/>
            <person name="Turmel M."/>
        </authorList>
    </citation>
    <scope>NUCLEOTIDE SEQUENCE</scope>
</reference>
<evidence type="ECO:0000256" key="2">
    <source>
        <dbReference type="ARBA" id="ARBA00022980"/>
    </source>
</evidence>
<dbReference type="GO" id="GO:0009507">
    <property type="term" value="C:chloroplast"/>
    <property type="evidence" value="ECO:0007669"/>
    <property type="project" value="UniProtKB-SubCell"/>
</dbReference>
<keyword evidence="3 4" id="KW-0687">Ribonucleoprotein</keyword>
<dbReference type="EMBL" id="KM462870">
    <property type="protein sequence ID" value="AIT94178.1"/>
    <property type="molecule type" value="Genomic_DNA"/>
</dbReference>
<dbReference type="Pfam" id="PF01783">
    <property type="entry name" value="Ribosomal_L32p"/>
    <property type="match status" value="1"/>
</dbReference>
<dbReference type="InterPro" id="IPR011332">
    <property type="entry name" value="Ribosomal_zn-bd"/>
</dbReference>
<organism evidence="6">
    <name type="scientific">Marsupiomonas sp. NIES 1824</name>
    <dbReference type="NCBI Taxonomy" id="1562198"/>
    <lineage>
        <taxon>Eukaryota</taxon>
        <taxon>Viridiplantae</taxon>
        <taxon>Chlorophyta</taxon>
        <taxon>core chlorophytes</taxon>
        <taxon>Pedinophyceae</taxon>
        <taxon>Marsupiomonadales</taxon>
        <taxon>Marsupiomonadaceae</taxon>
        <taxon>Marsupiomonas</taxon>
    </lineage>
</organism>
<evidence type="ECO:0000256" key="4">
    <source>
        <dbReference type="HAMAP-Rule" id="MF_00340"/>
    </source>
</evidence>
<evidence type="ECO:0000256" key="1">
    <source>
        <dbReference type="ARBA" id="ARBA00008560"/>
    </source>
</evidence>
<comment type="similarity">
    <text evidence="1 4">Belongs to the bacterial ribosomal protein bL32 family.</text>
</comment>
<protein>
    <recommendedName>
        <fullName evidence="4">Large ribosomal subunit protein bL32c</fullName>
    </recommendedName>
</protein>
<keyword evidence="2 4" id="KW-0689">Ribosomal protein</keyword>
<accession>A0A097KLX3</accession>
<evidence type="ECO:0000313" key="6">
    <source>
        <dbReference type="EMBL" id="AIT94178.1"/>
    </source>
</evidence>
<dbReference type="NCBIfam" id="TIGR01031">
    <property type="entry name" value="rpmF_bact"/>
    <property type="match status" value="1"/>
</dbReference>
<proteinExistence type="inferred from homology"/>
<dbReference type="GO" id="GO:0003735">
    <property type="term" value="F:structural constituent of ribosome"/>
    <property type="evidence" value="ECO:0007669"/>
    <property type="project" value="InterPro"/>
</dbReference>
<feature type="region of interest" description="Disordered" evidence="5">
    <location>
        <begin position="1"/>
        <end position="22"/>
    </location>
</feature>
<comment type="subcellular location">
    <subcellularLocation>
        <location evidence="4">Plastid</location>
        <location evidence="4">Chloroplast</location>
    </subcellularLocation>
</comment>
<dbReference type="InterPro" id="IPR002677">
    <property type="entry name" value="Ribosomal_bL32"/>
</dbReference>
<evidence type="ECO:0000256" key="3">
    <source>
        <dbReference type="ARBA" id="ARBA00023274"/>
    </source>
</evidence>
<keyword evidence="6" id="KW-0150">Chloroplast</keyword>
<dbReference type="GO" id="GO:0015934">
    <property type="term" value="C:large ribosomal subunit"/>
    <property type="evidence" value="ECO:0007669"/>
    <property type="project" value="InterPro"/>
</dbReference>
<keyword evidence="6" id="KW-0934">Plastid</keyword>
<name>A0A097KLX3_9CHLO</name>
<sequence length="47" mass="5356">MAVPKKRMSKTRTNKRKSVWKKKGTVEAKKAISTAKSVLKELLEVQN</sequence>
<gene>
    <name evidence="4 6" type="primary">rpl32</name>
</gene>
<geneLocation type="chloroplast" evidence="6"/>
<dbReference type="HAMAP" id="MF_00340">
    <property type="entry name" value="Ribosomal_bL32"/>
    <property type="match status" value="1"/>
</dbReference>
<dbReference type="AlphaFoldDB" id="A0A097KLX3"/>
<evidence type="ECO:0000256" key="5">
    <source>
        <dbReference type="SAM" id="MobiDB-lite"/>
    </source>
</evidence>
<dbReference type="GO" id="GO:0006412">
    <property type="term" value="P:translation"/>
    <property type="evidence" value="ECO:0007669"/>
    <property type="project" value="UniProtKB-UniRule"/>
</dbReference>